<dbReference type="Proteomes" id="UP001066276">
    <property type="component" value="Chromosome 12"/>
</dbReference>
<comment type="caution">
    <text evidence="1">The sequence shown here is derived from an EMBL/GenBank/DDBJ whole genome shotgun (WGS) entry which is preliminary data.</text>
</comment>
<gene>
    <name evidence="1" type="ORF">NDU88_004352</name>
</gene>
<protein>
    <submittedName>
        <fullName evidence="1">Uncharacterized protein</fullName>
    </submittedName>
</protein>
<organism evidence="1 2">
    <name type="scientific">Pleurodeles waltl</name>
    <name type="common">Iberian ribbed newt</name>
    <dbReference type="NCBI Taxonomy" id="8319"/>
    <lineage>
        <taxon>Eukaryota</taxon>
        <taxon>Metazoa</taxon>
        <taxon>Chordata</taxon>
        <taxon>Craniata</taxon>
        <taxon>Vertebrata</taxon>
        <taxon>Euteleostomi</taxon>
        <taxon>Amphibia</taxon>
        <taxon>Batrachia</taxon>
        <taxon>Caudata</taxon>
        <taxon>Salamandroidea</taxon>
        <taxon>Salamandridae</taxon>
        <taxon>Pleurodelinae</taxon>
        <taxon>Pleurodeles</taxon>
    </lineage>
</organism>
<name>A0AAV7L8H9_PLEWA</name>
<reference evidence="1" key="1">
    <citation type="journal article" date="2022" name="bioRxiv">
        <title>Sequencing and chromosome-scale assembly of the giantPleurodeles waltlgenome.</title>
        <authorList>
            <person name="Brown T."/>
            <person name="Elewa A."/>
            <person name="Iarovenko S."/>
            <person name="Subramanian E."/>
            <person name="Araus A.J."/>
            <person name="Petzold A."/>
            <person name="Susuki M."/>
            <person name="Suzuki K.-i.T."/>
            <person name="Hayashi T."/>
            <person name="Toyoda A."/>
            <person name="Oliveira C."/>
            <person name="Osipova E."/>
            <person name="Leigh N.D."/>
            <person name="Simon A."/>
            <person name="Yun M.H."/>
        </authorList>
    </citation>
    <scope>NUCLEOTIDE SEQUENCE</scope>
    <source>
        <strain evidence="1">20211129_DDA</strain>
        <tissue evidence="1">Liver</tissue>
    </source>
</reference>
<evidence type="ECO:0000313" key="1">
    <source>
        <dbReference type="EMBL" id="KAJ1084200.1"/>
    </source>
</evidence>
<dbReference type="EMBL" id="JANPWB010000016">
    <property type="protein sequence ID" value="KAJ1084200.1"/>
    <property type="molecule type" value="Genomic_DNA"/>
</dbReference>
<dbReference type="AlphaFoldDB" id="A0AAV7L8H9"/>
<keyword evidence="2" id="KW-1185">Reference proteome</keyword>
<accession>A0AAV7L8H9</accession>
<evidence type="ECO:0000313" key="2">
    <source>
        <dbReference type="Proteomes" id="UP001066276"/>
    </source>
</evidence>
<proteinExistence type="predicted"/>
<sequence>MRVPANPEEPSCAELLVAIQGSRVALKGKIKIVTVEVNLLRADLRKVSDMVKEGSIMELQMEVRALPEQMAQANSTVGGL</sequence>